<comment type="caution">
    <text evidence="3">The sequence shown here is derived from an EMBL/GenBank/DDBJ whole genome shotgun (WGS) entry which is preliminary data.</text>
</comment>
<dbReference type="RefSeq" id="WP_188245540.1">
    <property type="nucleotide sequence ID" value="NZ_JABTCF010000022.1"/>
</dbReference>
<dbReference type="Gene3D" id="2.60.40.10">
    <property type="entry name" value="Immunoglobulins"/>
    <property type="match status" value="1"/>
</dbReference>
<evidence type="ECO:0000313" key="4">
    <source>
        <dbReference type="Proteomes" id="UP001166021"/>
    </source>
</evidence>
<dbReference type="Pfam" id="PF13585">
    <property type="entry name" value="CHU_C"/>
    <property type="match status" value="1"/>
</dbReference>
<feature type="compositionally biased region" description="Acidic residues" evidence="1">
    <location>
        <begin position="690"/>
        <end position="788"/>
    </location>
</feature>
<dbReference type="EMBL" id="JABTCF010000022">
    <property type="protein sequence ID" value="MBD0780112.1"/>
    <property type="molecule type" value="Genomic_DNA"/>
</dbReference>
<keyword evidence="2" id="KW-0732">Signal</keyword>
<feature type="region of interest" description="Disordered" evidence="1">
    <location>
        <begin position="686"/>
        <end position="802"/>
    </location>
</feature>
<dbReference type="Proteomes" id="UP001166021">
    <property type="component" value="Unassembled WGS sequence"/>
</dbReference>
<dbReference type="InterPro" id="IPR028974">
    <property type="entry name" value="TSP_type-3_rpt"/>
</dbReference>
<evidence type="ECO:0000256" key="1">
    <source>
        <dbReference type="SAM" id="MobiDB-lite"/>
    </source>
</evidence>
<dbReference type="InterPro" id="IPR013783">
    <property type="entry name" value="Ig-like_fold"/>
</dbReference>
<feature type="signal peptide" evidence="2">
    <location>
        <begin position="1"/>
        <end position="19"/>
    </location>
</feature>
<dbReference type="InterPro" id="IPR026341">
    <property type="entry name" value="T9SS_type_B"/>
</dbReference>
<sequence>MMKKLFLIVTLLFNLGVFAQDIQVSVFNYPGLNGSGGCSEENENLIDIVNAIPGYTVDGTITSFANSSTLATQLDASTFFFMTDMENQNPNNTTFFPTASHAVFENWVSTGGVMVMTGTYNSRDADFLNLIFSWDLVNVQGTMSWVKNTANTAGTPFDGVTVASLPNLSATDAISKGTVANFTTMWGTDSDAVVAVIKYGAGYVIFMGFDFYNTGPSCPQYSSDWVQQVIPAALDYATALSASTVSNTSQTFGDFEYAFSETGTTSFILVPGGSTAPSIAQIEAGVDYPGGTVLDASTVSTIGDVPYTFNLTELEPDTNYDIYVVTLYNDGSSDVHSTIANTNFTTIPNDSPEASAILNQSECINGSVSGLALTITDTYPGDNTFSVTATSSNTGIVANSDIIITGTGNTRSIAITPVLDANGTSTITVSIEDSLGEIGTQTFDATFNDSVSPTAVAQDITVQLDASGNASVTTGEIDNGSTDNCTIATYALDTTDFNCTDLGENTVTLTITDGNGNSDTATAVVTVEDSVSPTVVVQDITVQLDASGNASVTTGEIDNGSTDNCTIATYALDTTDFTCADVGENTVTLTVTDVNGNSDTATAVVTVEDSISPTVVVQDITVQLDENGLVNITEDQFITNSDDNCIISNISIDRTDFDCANLGNYTITITAMDSNGNTTVETATLTVTGDDNDGDLIADSCDTDDDNDGTPDTEDAFPLDDNEDTDTDGDGTGDNADTDDDGDGTPDTEDAFPLDDNEDTDTDGDGTGDNADTDDDNDGYSDETELMQESDSKNANDYPVDTDNDGIADFMDNDDDNDGITDGTDAFPIESTPTLVPAEAFTPNGDGINDTWMVPGIDNYPNNTVRVYNRWGHEVFAAGNYRNDWTGRHNANSTMLPTGSYLYVVDLGNGSAPLQGWIFINY</sequence>
<protein>
    <submittedName>
        <fullName evidence="3">Gliding motility-associated C-terminal domain-containing protein</fullName>
    </submittedName>
</protein>
<evidence type="ECO:0000313" key="3">
    <source>
        <dbReference type="EMBL" id="MBD0780112.1"/>
    </source>
</evidence>
<dbReference type="Gene3D" id="4.10.1080.10">
    <property type="entry name" value="TSP type-3 repeat"/>
    <property type="match status" value="2"/>
</dbReference>
<gene>
    <name evidence="3" type="ORF">HPE56_20120</name>
</gene>
<dbReference type="NCBIfam" id="TIGR04131">
    <property type="entry name" value="Bac_Flav_CTERM"/>
    <property type="match status" value="1"/>
</dbReference>
<accession>A0ABR7V6N2</accession>
<keyword evidence="4" id="KW-1185">Reference proteome</keyword>
<evidence type="ECO:0000256" key="2">
    <source>
        <dbReference type="SAM" id="SignalP"/>
    </source>
</evidence>
<proteinExistence type="predicted"/>
<reference evidence="3" key="1">
    <citation type="submission" date="2020-05" db="EMBL/GenBank/DDBJ databases">
        <title>The draft genome sequence of Maribacter sp. ANRC-HE7.</title>
        <authorList>
            <person name="Mu L."/>
        </authorList>
    </citation>
    <scope>NUCLEOTIDE SEQUENCE</scope>
    <source>
        <strain evidence="3">ANRC-HE7</strain>
    </source>
</reference>
<feature type="chain" id="PRO_5046775689" evidence="2">
    <location>
        <begin position="20"/>
        <end position="922"/>
    </location>
</feature>
<dbReference type="SUPFAM" id="SSF103647">
    <property type="entry name" value="TSP type-3 repeat"/>
    <property type="match status" value="1"/>
</dbReference>
<name>A0ABR7V6N2_9FLAO</name>
<organism evidence="3 4">
    <name type="scientific">Maribacter aquimaris</name>
    <dbReference type="NCBI Taxonomy" id="2737171"/>
    <lineage>
        <taxon>Bacteria</taxon>
        <taxon>Pseudomonadati</taxon>
        <taxon>Bacteroidota</taxon>
        <taxon>Flavobacteriia</taxon>
        <taxon>Flavobacteriales</taxon>
        <taxon>Flavobacteriaceae</taxon>
        <taxon>Maribacter</taxon>
    </lineage>
</organism>